<reference evidence="3" key="1">
    <citation type="journal article" date="2019" name="Int. J. Syst. Evol. Microbiol.">
        <title>The Global Catalogue of Microorganisms (GCM) 10K type strain sequencing project: providing services to taxonomists for standard genome sequencing and annotation.</title>
        <authorList>
            <consortium name="The Broad Institute Genomics Platform"/>
            <consortium name="The Broad Institute Genome Sequencing Center for Infectious Disease"/>
            <person name="Wu L."/>
            <person name="Ma J."/>
        </authorList>
    </citation>
    <scope>NUCLEOTIDE SEQUENCE [LARGE SCALE GENOMIC DNA]</scope>
    <source>
        <strain evidence="3">KCTC 52274</strain>
    </source>
</reference>
<evidence type="ECO:0000313" key="2">
    <source>
        <dbReference type="EMBL" id="MFD2562893.1"/>
    </source>
</evidence>
<sequence>MIKPLSKYLLLILLISSLNAFSQERKIRIVNNIESFFQALDNDTEIIVEIDTLDFTSYKLSKNHGVKNFELATNKSKLFASNEMKTFFVQAGEGLVLYGFSNLKIRSKNNLNIISHNEYDDILTFRNCNNISLENISIFHTYPTCTGNVLSFYFSDDITLKESSLNGSGGIGLYLIGTNKVTLEKTSIYNNAFNAISAINSKNVSFLNCDIYENNTLDTYFLIDTQFSELYFDNCNFYSNNADRLYNNNDDIDNYVLGIEEVGYTKYFKDDNSKEYNFDVKPFIPSLIDCSFDANEFEFLQDQKEHTLNNSIHQKVILDLFLSSLIKIIDNYWNNNLEVYKLMSFIAKENVFLMKEEFKTQNDFLNFYYDYRTNKEYGTFDAFNSLESIEKIAENTYSIKIIVSYKDKPIEVEWVIEFNNDNEVIKWTQT</sequence>
<proteinExistence type="predicted"/>
<dbReference type="RefSeq" id="WP_378291873.1">
    <property type="nucleotide sequence ID" value="NZ_JBHULE010000019.1"/>
</dbReference>
<comment type="caution">
    <text evidence="2">The sequence shown here is derived from an EMBL/GenBank/DDBJ whole genome shotgun (WGS) entry which is preliminary data.</text>
</comment>
<dbReference type="InterPro" id="IPR011050">
    <property type="entry name" value="Pectin_lyase_fold/virulence"/>
</dbReference>
<organism evidence="2 3">
    <name type="scientific">Aquimarina rubra</name>
    <dbReference type="NCBI Taxonomy" id="1920033"/>
    <lineage>
        <taxon>Bacteria</taxon>
        <taxon>Pseudomonadati</taxon>
        <taxon>Bacteroidota</taxon>
        <taxon>Flavobacteriia</taxon>
        <taxon>Flavobacteriales</taxon>
        <taxon>Flavobacteriaceae</taxon>
        <taxon>Aquimarina</taxon>
    </lineage>
</organism>
<dbReference type="SUPFAM" id="SSF51126">
    <property type="entry name" value="Pectin lyase-like"/>
    <property type="match status" value="1"/>
</dbReference>
<dbReference type="Proteomes" id="UP001597319">
    <property type="component" value="Unassembled WGS sequence"/>
</dbReference>
<dbReference type="Gene3D" id="2.160.20.10">
    <property type="entry name" value="Single-stranded right-handed beta-helix, Pectin lyase-like"/>
    <property type="match status" value="1"/>
</dbReference>
<dbReference type="Pfam" id="PF13229">
    <property type="entry name" value="Beta_helix"/>
    <property type="match status" value="1"/>
</dbReference>
<dbReference type="InterPro" id="IPR012334">
    <property type="entry name" value="Pectin_lyas_fold"/>
</dbReference>
<evidence type="ECO:0000259" key="1">
    <source>
        <dbReference type="Pfam" id="PF13229"/>
    </source>
</evidence>
<feature type="domain" description="Right handed beta helix" evidence="1">
    <location>
        <begin position="112"/>
        <end position="250"/>
    </location>
</feature>
<evidence type="ECO:0000313" key="3">
    <source>
        <dbReference type="Proteomes" id="UP001597319"/>
    </source>
</evidence>
<keyword evidence="3" id="KW-1185">Reference proteome</keyword>
<dbReference type="InterPro" id="IPR039448">
    <property type="entry name" value="Beta_helix"/>
</dbReference>
<accession>A0ABW5LDD2</accession>
<dbReference type="EMBL" id="JBHULE010000019">
    <property type="protein sequence ID" value="MFD2562893.1"/>
    <property type="molecule type" value="Genomic_DNA"/>
</dbReference>
<gene>
    <name evidence="2" type="ORF">ACFSR1_09475</name>
</gene>
<name>A0ABW5LDD2_9FLAO</name>
<protein>
    <submittedName>
        <fullName evidence="2">Right-handed parallel beta-helix repeat-containing protein</fullName>
    </submittedName>
</protein>